<dbReference type="GO" id="GO:0047617">
    <property type="term" value="F:fatty acyl-CoA hydrolase activity"/>
    <property type="evidence" value="ECO:0007669"/>
    <property type="project" value="InterPro"/>
</dbReference>
<dbReference type="PANTHER" id="PTHR21660:SF1">
    <property type="entry name" value="ACYL-COENZYME A THIOESTERASE 13"/>
    <property type="match status" value="1"/>
</dbReference>
<keyword evidence="5" id="KW-1185">Reference proteome</keyword>
<dbReference type="OrthoDB" id="46529at2759"/>
<dbReference type="PANTHER" id="PTHR21660">
    <property type="entry name" value="THIOESTERASE SUPERFAMILY MEMBER-RELATED"/>
    <property type="match status" value="1"/>
</dbReference>
<dbReference type="InterPro" id="IPR006683">
    <property type="entry name" value="Thioestr_dom"/>
</dbReference>
<keyword evidence="2" id="KW-0378">Hydrolase</keyword>
<evidence type="ECO:0000256" key="1">
    <source>
        <dbReference type="ARBA" id="ARBA00008324"/>
    </source>
</evidence>
<organism evidence="4 5">
    <name type="scientific">Malassezia sympodialis (strain ATCC 42132)</name>
    <name type="common">Atopic eczema-associated yeast</name>
    <dbReference type="NCBI Taxonomy" id="1230383"/>
    <lineage>
        <taxon>Eukaryota</taxon>
        <taxon>Fungi</taxon>
        <taxon>Dikarya</taxon>
        <taxon>Basidiomycota</taxon>
        <taxon>Ustilaginomycotina</taxon>
        <taxon>Malasseziomycetes</taxon>
        <taxon>Malasseziales</taxon>
        <taxon>Malasseziaceae</taxon>
        <taxon>Malassezia</taxon>
    </lineage>
</organism>
<accession>A0A1M8A472</accession>
<dbReference type="AlphaFoldDB" id="A0A1M8A472"/>
<dbReference type="InterPro" id="IPR003736">
    <property type="entry name" value="PAAI_dom"/>
</dbReference>
<comment type="similarity">
    <text evidence="1">Belongs to the thioesterase PaaI family.</text>
</comment>
<dbReference type="Proteomes" id="UP000186303">
    <property type="component" value="Chromosome 2"/>
</dbReference>
<dbReference type="CDD" id="cd03443">
    <property type="entry name" value="PaaI_thioesterase"/>
    <property type="match status" value="1"/>
</dbReference>
<gene>
    <name evidence="4" type="ORF">MSYG_1576</name>
</gene>
<evidence type="ECO:0000256" key="2">
    <source>
        <dbReference type="ARBA" id="ARBA00022801"/>
    </source>
</evidence>
<feature type="domain" description="Thioesterase" evidence="3">
    <location>
        <begin position="69"/>
        <end position="140"/>
    </location>
</feature>
<proteinExistence type="inferred from homology"/>
<dbReference type="FunFam" id="3.10.129.10:FF:000033">
    <property type="entry name" value="acyl-coenzyme A thioesterase 13"/>
    <property type="match status" value="1"/>
</dbReference>
<dbReference type="NCBIfam" id="TIGR00369">
    <property type="entry name" value="unchar_dom_1"/>
    <property type="match status" value="1"/>
</dbReference>
<dbReference type="InterPro" id="IPR029069">
    <property type="entry name" value="HotDog_dom_sf"/>
</dbReference>
<name>A0A1M8A472_MALS4</name>
<dbReference type="EMBL" id="LT671822">
    <property type="protein sequence ID" value="SHO77235.1"/>
    <property type="molecule type" value="Genomic_DNA"/>
</dbReference>
<dbReference type="Pfam" id="PF03061">
    <property type="entry name" value="4HBT"/>
    <property type="match status" value="1"/>
</dbReference>
<protein>
    <recommendedName>
        <fullName evidence="3">Thioesterase domain-containing protein</fullName>
    </recommendedName>
</protein>
<evidence type="ECO:0000313" key="4">
    <source>
        <dbReference type="EMBL" id="SHO77235.1"/>
    </source>
</evidence>
<dbReference type="OMA" id="KQIMRAM"/>
<dbReference type="VEuPathDB" id="FungiDB:MSYG_1576"/>
<dbReference type="InterPro" id="IPR039298">
    <property type="entry name" value="ACOT13"/>
</dbReference>
<reference evidence="5" key="1">
    <citation type="journal article" date="2017" name="Nucleic Acids Res.">
        <title>Proteogenomics produces comprehensive and highly accurate protein-coding gene annotation in a complete genome assembly of Malassezia sympodialis.</title>
        <authorList>
            <person name="Zhu Y."/>
            <person name="Engstroem P.G."/>
            <person name="Tellgren-Roth C."/>
            <person name="Baudo C.D."/>
            <person name="Kennell J.C."/>
            <person name="Sun S."/>
            <person name="Billmyre R.B."/>
            <person name="Schroeder M.S."/>
            <person name="Andersson A."/>
            <person name="Holm T."/>
            <person name="Sigurgeirsson B."/>
            <person name="Wu G."/>
            <person name="Sankaranarayanan S.R."/>
            <person name="Siddharthan R."/>
            <person name="Sanyal K."/>
            <person name="Lundeberg J."/>
            <person name="Nystedt B."/>
            <person name="Boekhout T."/>
            <person name="Dawson T.L. Jr."/>
            <person name="Heitman J."/>
            <person name="Scheynius A."/>
            <person name="Lehtioe J."/>
        </authorList>
    </citation>
    <scope>NUCLEOTIDE SEQUENCE [LARGE SCALE GENOMIC DNA]</scope>
    <source>
        <strain evidence="5">ATCC 42132</strain>
    </source>
</reference>
<evidence type="ECO:0000259" key="3">
    <source>
        <dbReference type="Pfam" id="PF03061"/>
    </source>
</evidence>
<dbReference type="Gene3D" id="3.10.129.10">
    <property type="entry name" value="Hotdog Thioesterase"/>
    <property type="match status" value="1"/>
</dbReference>
<sequence>MATRRLTMFTTRLCRTPCLSFVRHVQKSMMEVNGHDAHNTKRLVVEAARPGFIDTRFHIAAENLNRARTLHGGMISTLVDSVGSLAVASHGWFNTGISTDIHATFVKPGGMEGDTVRVTGEVVGMGKTLAYTRVELRHIETNQLLAYGSHTKYIRMGRNSPKNLVFNESGEEVLQGVPP</sequence>
<dbReference type="SUPFAM" id="SSF54637">
    <property type="entry name" value="Thioesterase/thiol ester dehydrase-isomerase"/>
    <property type="match status" value="1"/>
</dbReference>
<evidence type="ECO:0000313" key="5">
    <source>
        <dbReference type="Proteomes" id="UP000186303"/>
    </source>
</evidence>